<proteinExistence type="inferred from homology"/>
<dbReference type="GO" id="GO:0009099">
    <property type="term" value="P:L-valine biosynthetic process"/>
    <property type="evidence" value="ECO:0007669"/>
    <property type="project" value="TreeGrafter"/>
</dbReference>
<comment type="caution">
    <text evidence="5">The sequence shown here is derived from an EMBL/GenBank/DDBJ whole genome shotgun (WGS) entry which is preliminary data.</text>
</comment>
<accession>A0A840NT46</accession>
<sequence>MRAYVTTDVGQHQMWAAQYYRFDEPKYWMTSDDLGTVGYGLSPAIGVQIGHPDSLVVCIFGDASIQMSIQELATAVQHNAPVKIFILNNRYMGTIRQWQQLLYGNRLSHSYTESMPDFVKLAQAYGAVGIHCSKPDELGDKIQQMIDSDKPFLFNCHVDNLENCFPMIPSGCAHNDMLLPDEAYDEAVANAISAEGQIFVLKLIF</sequence>
<keyword evidence="6" id="KW-1185">Reference proteome</keyword>
<dbReference type="EMBL" id="JACHIM010000001">
    <property type="protein sequence ID" value="MBB5073125.1"/>
    <property type="molecule type" value="Genomic_DNA"/>
</dbReference>
<dbReference type="Gene3D" id="3.40.50.970">
    <property type="match status" value="1"/>
</dbReference>
<evidence type="ECO:0000313" key="6">
    <source>
        <dbReference type="Proteomes" id="UP000561417"/>
    </source>
</evidence>
<comment type="cofactor">
    <cofactor evidence="1">
        <name>thiamine diphosphate</name>
        <dbReference type="ChEBI" id="CHEBI:58937"/>
    </cofactor>
</comment>
<dbReference type="InterPro" id="IPR029061">
    <property type="entry name" value="THDP-binding"/>
</dbReference>
<dbReference type="GO" id="GO:0009097">
    <property type="term" value="P:isoleucine biosynthetic process"/>
    <property type="evidence" value="ECO:0007669"/>
    <property type="project" value="TreeGrafter"/>
</dbReference>
<keyword evidence="3" id="KW-0786">Thiamine pyrophosphate</keyword>
<dbReference type="PANTHER" id="PTHR18968:SF13">
    <property type="entry name" value="ACETOLACTATE SYNTHASE CATALYTIC SUBUNIT, MITOCHONDRIAL"/>
    <property type="match status" value="1"/>
</dbReference>
<evidence type="ECO:0000256" key="1">
    <source>
        <dbReference type="ARBA" id="ARBA00001964"/>
    </source>
</evidence>
<dbReference type="AlphaFoldDB" id="A0A840NT46"/>
<dbReference type="GO" id="GO:0003984">
    <property type="term" value="F:acetolactate synthase activity"/>
    <property type="evidence" value="ECO:0007669"/>
    <property type="project" value="TreeGrafter"/>
</dbReference>
<dbReference type="GO" id="GO:0050660">
    <property type="term" value="F:flavin adenine dinucleotide binding"/>
    <property type="evidence" value="ECO:0007669"/>
    <property type="project" value="TreeGrafter"/>
</dbReference>
<dbReference type="PANTHER" id="PTHR18968">
    <property type="entry name" value="THIAMINE PYROPHOSPHATE ENZYMES"/>
    <property type="match status" value="1"/>
</dbReference>
<reference evidence="5 6" key="1">
    <citation type="submission" date="2020-08" db="EMBL/GenBank/DDBJ databases">
        <title>Genomic Encyclopedia of Type Strains, Phase IV (KMG-IV): sequencing the most valuable type-strain genomes for metagenomic binning, comparative biology and taxonomic classification.</title>
        <authorList>
            <person name="Goeker M."/>
        </authorList>
    </citation>
    <scope>NUCLEOTIDE SEQUENCE [LARGE SCALE GENOMIC DNA]</scope>
    <source>
        <strain evidence="5 6">DSM 28538</strain>
    </source>
</reference>
<dbReference type="GO" id="GO:0000287">
    <property type="term" value="F:magnesium ion binding"/>
    <property type="evidence" value="ECO:0007669"/>
    <property type="project" value="InterPro"/>
</dbReference>
<evidence type="ECO:0000313" key="5">
    <source>
        <dbReference type="EMBL" id="MBB5073125.1"/>
    </source>
</evidence>
<dbReference type="SUPFAM" id="SSF52518">
    <property type="entry name" value="Thiamin diphosphate-binding fold (THDP-binding)"/>
    <property type="match status" value="1"/>
</dbReference>
<organism evidence="5 6">
    <name type="scientific">Bartonella callosciuri</name>
    <dbReference type="NCBI Taxonomy" id="686223"/>
    <lineage>
        <taxon>Bacteria</taxon>
        <taxon>Pseudomonadati</taxon>
        <taxon>Pseudomonadota</taxon>
        <taxon>Alphaproteobacteria</taxon>
        <taxon>Hyphomicrobiales</taxon>
        <taxon>Bartonellaceae</taxon>
        <taxon>Bartonella</taxon>
    </lineage>
</organism>
<protein>
    <submittedName>
        <fullName evidence="5">Thiamine pyrophosphate-dependent acetolactate synthase large subunit-like protein</fullName>
    </submittedName>
</protein>
<dbReference type="CDD" id="cd02015">
    <property type="entry name" value="TPP_AHAS"/>
    <property type="match status" value="1"/>
</dbReference>
<evidence type="ECO:0000256" key="2">
    <source>
        <dbReference type="ARBA" id="ARBA00007812"/>
    </source>
</evidence>
<dbReference type="InterPro" id="IPR045229">
    <property type="entry name" value="TPP_enz"/>
</dbReference>
<gene>
    <name evidence="5" type="ORF">HNQ69_000229</name>
</gene>
<dbReference type="Proteomes" id="UP000561417">
    <property type="component" value="Unassembled WGS sequence"/>
</dbReference>
<dbReference type="InterPro" id="IPR039368">
    <property type="entry name" value="AHAS_TPP"/>
</dbReference>
<dbReference type="GO" id="GO:0030976">
    <property type="term" value="F:thiamine pyrophosphate binding"/>
    <property type="evidence" value="ECO:0007669"/>
    <property type="project" value="InterPro"/>
</dbReference>
<dbReference type="InterPro" id="IPR011766">
    <property type="entry name" value="TPP_enzyme_TPP-bd"/>
</dbReference>
<dbReference type="PROSITE" id="PS00187">
    <property type="entry name" value="TPP_ENZYMES"/>
    <property type="match status" value="1"/>
</dbReference>
<comment type="similarity">
    <text evidence="2">Belongs to the TPP enzyme family.</text>
</comment>
<dbReference type="Pfam" id="PF02775">
    <property type="entry name" value="TPP_enzyme_C"/>
    <property type="match status" value="1"/>
</dbReference>
<feature type="domain" description="Thiamine pyrophosphate enzyme TPP-binding" evidence="4">
    <location>
        <begin position="8"/>
        <end position="155"/>
    </location>
</feature>
<dbReference type="InterPro" id="IPR000399">
    <property type="entry name" value="TPP-bd_CS"/>
</dbReference>
<evidence type="ECO:0000256" key="3">
    <source>
        <dbReference type="ARBA" id="ARBA00023052"/>
    </source>
</evidence>
<name>A0A840NT46_9HYPH</name>
<dbReference type="GO" id="GO:0005948">
    <property type="term" value="C:acetolactate synthase complex"/>
    <property type="evidence" value="ECO:0007669"/>
    <property type="project" value="TreeGrafter"/>
</dbReference>
<evidence type="ECO:0000259" key="4">
    <source>
        <dbReference type="Pfam" id="PF02775"/>
    </source>
</evidence>